<dbReference type="EMBL" id="KI913122">
    <property type="protein sequence ID" value="ETV82602.1"/>
    <property type="molecule type" value="Genomic_DNA"/>
</dbReference>
<dbReference type="GO" id="GO:0006869">
    <property type="term" value="P:lipid transport"/>
    <property type="evidence" value="ECO:0007669"/>
    <property type="project" value="UniProtKB-KW"/>
</dbReference>
<dbReference type="InterPro" id="IPR026854">
    <property type="entry name" value="VPS13_N"/>
</dbReference>
<sequence>MLEKWVEGLIVEYFSEWLEGFDKDGMRIGLFSGKICFQNLKFRKQALDKLNVPIVLKEGRLGSLNVKVPWKRLSKESVHIVLEDLYLVVGPYHDESSETQSTVDDRVRQAKQHDIRLRELLQSTANDVDGCLVSPPTSPKAASSPSSSWKQKMLNLVLDNLTFELKRIHVRYEDSSLMVSARPVSFGVSIDELKVSTTNANGHVTFMDRSTSHTPFVHKLFDVVEGYIYWDLHSSPPSTTSNAVTTIPTTTPASPSRSSCAAAAPSSKMTYLVEPMTTSIKITENHDAASHQFIPQYRVHVALPSLRMTISPSQCKDMANVVDFLVGHEVYLKRSHCRKARPRCSVHESPKRWWKYAIQSVLALEHDPHKSTWRKTIALLVLRSQYISLYMRLLPLLAADKAVPETDAQQRRILEDDPRLSAECIVFFRACAVAELDMQSHRRKQLAKSSASSKWTSMLKKPKPTTPVHSPPRTGFFSPKVTVTQPSSPTVSSSHAPAVSSPRPVPSVATPPSSPHVPLLTLDPLERQLVYESVSQQYFDPPPLKKPLQAAASPLSSSANTSSTSRAGQVLGLDVAITEIVCAVAKEPKGSSTDRKEFVRFLVTDLAWTYNQHMRLPHTTGPPNQVETSTVFQIRDMQLVDATQPTGSPLAVIFGHAKKAKTTALVVVKFHRRPAVDAALDVAIDACSLLYHKTAFDKIYKYITPDQKHSKVCVSDPTTTSSPNKAAEPSLNEAEPAASALTTPLRLTVHITDATCSIAGEVSAKTHDSCPFVVLHVTNIHVRSMDVSSQVDASVDSIDAFLLDQAHVANIWDDPSLQTSSRIVKKFKGDGSVHRDHVCWTYTVRLSSFDASVSETQVRQLMQIAAYLSRPSALSSGSGGAPQPLPTSRAVAIEIAIVVPVVSVRFVGNERLRSGLLIEGTSVATTAKCMRELTSIHFTVATFVATEAMTPTAHRRTYSFGRALIHLPSSMTLFAVLGREAPPTLRVDMSHLHLCWHYHVIQDLLALVVAPLPLPPVVPSTALFLHVRVHVGSWEFVMNPTGDTDMVVTGHDVESTVEVLENGDVLVDAAVTNVEMGTTTAHASTLSSSVAQNDAESPAITTHDKPHKRVLVTLPHTSTVRYEASGMYALQDRDGAAAFLDLIVANARVTYVHGLYMMLAGYMGTYITELFTWLYLAREGTPGKTTMDPALLRLKVQGTVDDITVCFPSSQEARDEASGRGVELVATSVRLHSSRYLDTPYEQLTVDVASVVAAPWWTDDSVSVRVQHVLQLAQNRQLITVHVPTLHAALHVRALEEVLTVVATSSMAEGGVDFSVDRPLLALGTPLLPPVVGVETTMSIGVDSFEVQTDVIPLSKASTSTRLRLDALHVTVHVTSTSHTTVDVTWQCLELADAHQLCQVRTAGRPRIELEVEPSGQKTLDVSLDGLHVVPDVKVLGEWVAFGQMLAACASAATPSKVTSTSSAPLASDPLLLHPLHFHIKIHAAQVQLHSTVEFQQRQFLVLHTGVSITFHKAIVRVEGRGIAVVLATEWPLPSSLVLPDALHLTLPNGRALCVPFQVDIDAASSALQVVLSPIDLVLSPSDLWLVYATGIKYAGAFGSSTEPLSFGASSALQDYFVSMVVSQASVTLVAPDGTNSPPTDQTGGGHLVPKIRLYGHRALFKHSCKSAATTSQSTDWSVTFTDDACDSVDEGMSVWCFNGALGVWEPWVEPWAFLLSMVQTVEDDTTIHRVCFHGSKQQQCRMNVSTSVLDCVGAIVVPFLALLDKEEESKTGLAAPTADVVAEDRSTRDDLHDARGQPSKPATACCGVFLYNDTALELEYQVNDSGDAKHVVPPHTQSALALPCQPLLVTDHTISLSWKHTWLPLHDVRLHAFSQSVVVVPAINNNKQVMPLLLDVEARHGQRTLTISSIVKVYNDCSVPIRIGCMRDGSAIVDAGMVAPLESKGLPLEMCESLHGLRLVVGPVAPTLTEPGQKVYQWSEAFAIDSGETSLVAACPLAVLDTKHCLCMPSFSTTSPQLSSTSQLCSHGKMYFKVVLEMKTGTTGLSFASVRVLAPCTMDNQSPVPLSLLVFTTKKKNSSTPTKGGGGPLLDEEIEPIQLHLVTSTVVPPHSKVHLYHASLQFKTYAAMALAPHQWSQLQSMDREIESIVALKDRQSRIHAVNWHSTTLHHQLAATVWPTYVLKDESKLHLLFDVELTAKKSLSSMLHLSNSKKYSSRDNPLSCATDALETDVIEATLEVLSEMMATTPPASDDPSKVDTTEDVYPYLLSGTSHVTIRLDPVRGMRTSTAAIHLEAISDSVQNCHRLFSDARKEWHDLGVRMTLTSRAKIVTIHPRYMVLNATPIPFLLCPTALVNKTAAAAPPPPSGDPPRTSSFSTPRQNNATDRVVGAPPAGIWTFAPNAPFTPFHWSSMADPTDYSVRTKPGESAGWKWSGKFNLHQVGETALNVINKATGEVHVVRIHIRVVLATQIWVVVSLEGEASHPLYRLVNRTSMRLQFWQQFDMDPGYVREVGAMADVWFGWDEPYATDDRTVIVSVPSESKAAAARVVVDQINDMVQTMQVGAVELYVQVYLDGLTKVLDVSDRRSTRDTLMRIAATAAPTNIRYVVDLLLPSLVLALVHGQGEVVVVTIGDSSVIGGYTPDGNEIEVKVQSVQIDNQHSKACPVLFAPSKDDGGGGDKGVSKPKENAILNAPDMAPFLHVSIVRLFYHPDIEFFKYLSVLMQPATLQLDASILFTLATMVSDWLKVVIAYFPRLFVDKPVTTCVAHKMQSEPRVYFETLQLHPLKLCVTFTQSTLPSQAEDVMAVVPGMFRILQTHLANIDNAPLHLNALHIFHSYTSLALLVSSVRQHYTSQSLRQIYSLIGSAEILGNPLGLVSNLGCGVKDFFYEPAAGMVRGPGQFVKGLTKGTESLVKNSVYGTFNAASKLTGSISTGLATLSMDKTYIQSRINRPKKDGPTNVGAGLLLGTKQLGQGILAGVSGIITQPAMGAYHNGLTGFVEGVGKGILGAAVKPTAGILDLAAQTTAGITYSAASFDKKPKLTRVRLPRMMTTADKRLTMYSAQEASVAWWLSKLPAGTLSPSEQYDTHVLLPSNRALVATSHQLMALDMTAKPRVLWAYPVWNVRSSHSTDDSVQLCISHGDDIGDNKLVTVQLNLTGDDRDRVEAVVCKLVSRRHRHSDPPSKVV</sequence>
<proteinExistence type="inferred from homology"/>
<feature type="region of interest" description="Disordered" evidence="4">
    <location>
        <begin position="444"/>
        <end position="514"/>
    </location>
</feature>
<feature type="compositionally biased region" description="Low complexity" evidence="4">
    <location>
        <begin position="478"/>
        <end position="511"/>
    </location>
</feature>
<dbReference type="PANTHER" id="PTHR16166:SF93">
    <property type="entry name" value="INTERMEMBRANE LIPID TRANSFER PROTEIN VPS13"/>
    <property type="match status" value="1"/>
</dbReference>
<feature type="compositionally biased region" description="Low complexity" evidence="4">
    <location>
        <begin position="546"/>
        <end position="565"/>
    </location>
</feature>
<dbReference type="OrthoDB" id="428159at2759"/>
<dbReference type="GeneID" id="20807180"/>
<feature type="compositionally biased region" description="Polar residues" evidence="4">
    <location>
        <begin position="447"/>
        <end position="456"/>
    </location>
</feature>
<evidence type="ECO:0000256" key="2">
    <source>
        <dbReference type="ARBA" id="ARBA00022448"/>
    </source>
</evidence>
<evidence type="ECO:0000256" key="4">
    <source>
        <dbReference type="SAM" id="MobiDB-lite"/>
    </source>
</evidence>
<keyword evidence="2" id="KW-0813">Transport</keyword>
<dbReference type="InterPro" id="IPR056748">
    <property type="entry name" value="VPS13-like_C"/>
</dbReference>
<reference evidence="8" key="1">
    <citation type="submission" date="2013-12" db="EMBL/GenBank/DDBJ databases">
        <title>The Genome Sequence of Aphanomyces astaci APO3.</title>
        <authorList>
            <consortium name="The Broad Institute Genomics Platform"/>
            <person name="Russ C."/>
            <person name="Tyler B."/>
            <person name="van West P."/>
            <person name="Dieguez-Uribeondo J."/>
            <person name="Young S.K."/>
            <person name="Zeng Q."/>
            <person name="Gargeya S."/>
            <person name="Fitzgerald M."/>
            <person name="Abouelleil A."/>
            <person name="Alvarado L."/>
            <person name="Chapman S.B."/>
            <person name="Gainer-Dewar J."/>
            <person name="Goldberg J."/>
            <person name="Griggs A."/>
            <person name="Gujja S."/>
            <person name="Hansen M."/>
            <person name="Howarth C."/>
            <person name="Imamovic A."/>
            <person name="Ireland A."/>
            <person name="Larimer J."/>
            <person name="McCowan C."/>
            <person name="Murphy C."/>
            <person name="Pearson M."/>
            <person name="Poon T.W."/>
            <person name="Priest M."/>
            <person name="Roberts A."/>
            <person name="Saif S."/>
            <person name="Shea T."/>
            <person name="Sykes S."/>
            <person name="Wortman J."/>
            <person name="Nusbaum C."/>
            <person name="Birren B."/>
        </authorList>
    </citation>
    <scope>NUCLEOTIDE SEQUENCE [LARGE SCALE GENOMIC DNA]</scope>
    <source>
        <strain evidence="8">APO3</strain>
    </source>
</reference>
<dbReference type="Pfam" id="PF12624">
    <property type="entry name" value="VPS13_N"/>
    <property type="match status" value="1"/>
</dbReference>
<feature type="region of interest" description="Disordered" evidence="4">
    <location>
        <begin position="240"/>
        <end position="259"/>
    </location>
</feature>
<evidence type="ECO:0000313" key="8">
    <source>
        <dbReference type="EMBL" id="ETV82602.1"/>
    </source>
</evidence>
<comment type="similarity">
    <text evidence="1">Belongs to the VPS13 family.</text>
</comment>
<dbReference type="InterPro" id="IPR026847">
    <property type="entry name" value="VPS13"/>
</dbReference>
<dbReference type="Pfam" id="PF25037">
    <property type="entry name" value="VPS13_C"/>
    <property type="match status" value="1"/>
</dbReference>
<evidence type="ECO:0000256" key="1">
    <source>
        <dbReference type="ARBA" id="ARBA00006545"/>
    </source>
</evidence>
<dbReference type="PANTHER" id="PTHR16166">
    <property type="entry name" value="VACUOLAR PROTEIN SORTING-ASSOCIATED PROTEIN VPS13"/>
    <property type="match status" value="1"/>
</dbReference>
<evidence type="ECO:0000259" key="7">
    <source>
        <dbReference type="Pfam" id="PF25037"/>
    </source>
</evidence>
<feature type="region of interest" description="Disordered" evidence="4">
    <location>
        <begin position="545"/>
        <end position="565"/>
    </location>
</feature>
<dbReference type="RefSeq" id="XP_009828271.1">
    <property type="nucleotide sequence ID" value="XM_009829969.1"/>
</dbReference>
<name>W4GSE1_APHAT</name>
<dbReference type="Pfam" id="PF25036">
    <property type="entry name" value="VPS13_VAB"/>
    <property type="match status" value="1"/>
</dbReference>
<dbReference type="GO" id="GO:0006623">
    <property type="term" value="P:protein targeting to vacuole"/>
    <property type="evidence" value="ECO:0007669"/>
    <property type="project" value="TreeGrafter"/>
</dbReference>
<feature type="domain" description="Vacuolar protein sorting-associated protein 13 VPS13 adaptor binding" evidence="6">
    <location>
        <begin position="1893"/>
        <end position="2528"/>
    </location>
</feature>
<evidence type="ECO:0000256" key="3">
    <source>
        <dbReference type="ARBA" id="ARBA00023055"/>
    </source>
</evidence>
<feature type="region of interest" description="Disordered" evidence="4">
    <location>
        <begin position="2359"/>
        <end position="2387"/>
    </location>
</feature>
<accession>W4GSE1</accession>
<feature type="compositionally biased region" description="Polar residues" evidence="4">
    <location>
        <begin position="2372"/>
        <end position="2385"/>
    </location>
</feature>
<protein>
    <recommendedName>
        <fullName evidence="9">PH domain-containing protein</fullName>
    </recommendedName>
</protein>
<dbReference type="VEuPathDB" id="FungiDB:H257_05184"/>
<feature type="domain" description="Chorein N-terminal" evidence="5">
    <location>
        <begin position="1"/>
        <end position="459"/>
    </location>
</feature>
<evidence type="ECO:0000259" key="5">
    <source>
        <dbReference type="Pfam" id="PF12624"/>
    </source>
</evidence>
<feature type="region of interest" description="Disordered" evidence="4">
    <location>
        <begin position="712"/>
        <end position="735"/>
    </location>
</feature>
<gene>
    <name evidence="8" type="ORF">H257_05184</name>
</gene>
<dbReference type="InterPro" id="IPR009543">
    <property type="entry name" value="VPS13_VAB"/>
</dbReference>
<evidence type="ECO:0008006" key="9">
    <source>
        <dbReference type="Google" id="ProtNLM"/>
    </source>
</evidence>
<organism evidence="8">
    <name type="scientific">Aphanomyces astaci</name>
    <name type="common">Crayfish plague agent</name>
    <dbReference type="NCBI Taxonomy" id="112090"/>
    <lineage>
        <taxon>Eukaryota</taxon>
        <taxon>Sar</taxon>
        <taxon>Stramenopiles</taxon>
        <taxon>Oomycota</taxon>
        <taxon>Saprolegniomycetes</taxon>
        <taxon>Saprolegniales</taxon>
        <taxon>Verrucalvaceae</taxon>
        <taxon>Aphanomyces</taxon>
    </lineage>
</organism>
<keyword evidence="3" id="KW-0445">Lipid transport</keyword>
<dbReference type="GO" id="GO:0045053">
    <property type="term" value="P:protein retention in Golgi apparatus"/>
    <property type="evidence" value="ECO:0007669"/>
    <property type="project" value="TreeGrafter"/>
</dbReference>
<feature type="domain" description="Intermembrane lipid transfer protein VPS13-like C-terminal" evidence="7">
    <location>
        <begin position="3046"/>
        <end position="3142"/>
    </location>
</feature>
<evidence type="ECO:0000259" key="6">
    <source>
        <dbReference type="Pfam" id="PF25036"/>
    </source>
</evidence>